<gene>
    <name evidence="2" type="ORF">BAUCODRAFT_238538</name>
</gene>
<organism evidence="2 3">
    <name type="scientific">Baudoinia panamericana (strain UAMH 10762)</name>
    <name type="common">Angels' share fungus</name>
    <name type="synonym">Baudoinia compniacensis (strain UAMH 10762)</name>
    <dbReference type="NCBI Taxonomy" id="717646"/>
    <lineage>
        <taxon>Eukaryota</taxon>
        <taxon>Fungi</taxon>
        <taxon>Dikarya</taxon>
        <taxon>Ascomycota</taxon>
        <taxon>Pezizomycotina</taxon>
        <taxon>Dothideomycetes</taxon>
        <taxon>Dothideomycetidae</taxon>
        <taxon>Mycosphaerellales</taxon>
        <taxon>Teratosphaeriaceae</taxon>
        <taxon>Baudoinia</taxon>
    </lineage>
</organism>
<reference evidence="2 3" key="1">
    <citation type="journal article" date="2012" name="PLoS Pathog.">
        <title>Diverse lifestyles and strategies of plant pathogenesis encoded in the genomes of eighteen Dothideomycetes fungi.</title>
        <authorList>
            <person name="Ohm R.A."/>
            <person name="Feau N."/>
            <person name="Henrissat B."/>
            <person name="Schoch C.L."/>
            <person name="Horwitz B.A."/>
            <person name="Barry K.W."/>
            <person name="Condon B.J."/>
            <person name="Copeland A.C."/>
            <person name="Dhillon B."/>
            <person name="Glaser F."/>
            <person name="Hesse C.N."/>
            <person name="Kosti I."/>
            <person name="LaButti K."/>
            <person name="Lindquist E.A."/>
            <person name="Lucas S."/>
            <person name="Salamov A.A."/>
            <person name="Bradshaw R.E."/>
            <person name="Ciuffetti L."/>
            <person name="Hamelin R.C."/>
            <person name="Kema G.H.J."/>
            <person name="Lawrence C."/>
            <person name="Scott J.A."/>
            <person name="Spatafora J.W."/>
            <person name="Turgeon B.G."/>
            <person name="de Wit P.J.G.M."/>
            <person name="Zhong S."/>
            <person name="Goodwin S.B."/>
            <person name="Grigoriev I.V."/>
        </authorList>
    </citation>
    <scope>NUCLEOTIDE SEQUENCE [LARGE SCALE GENOMIC DNA]</scope>
    <source>
        <strain evidence="2 3">UAMH 10762</strain>
    </source>
</reference>
<dbReference type="OrthoDB" id="3856688at2759"/>
<sequence length="443" mass="49911">MYPFRAMQKEMALSAVVEPHILEIVYPPERRKALNIVINTNTAPAEPEEPSAEEPDVASGKQSPSDGEDTLFPYDMPEAAERAEDKLERVLASLVKRPRSRSVLKVQSAPRGGWHRFHSVTRAEQPQPVWAPATTVLFQSHSDSVHPRRQWWQDDLEQRRAQLDEGVDYCITRPTSKAFISDWDDMWWKEDVGGAFEVDTPKLMELKQAKEQYIVQVEAARSFYKHYAGLQLQSRHHPGVAEVQDELRDIARIKRKVKTRLMAAQQWLMDKAEAAGEGVPPEALHVSEQLERELFEPANGRPQQDAGNLKPPAAALVPKTQKQMVDTPVSPHSLAGEAWRCTYPALSDSRPVSEAASSENTTSLIDERETTPFPVYEDPMLRRTEDLAATQQDISKPLERPRSRRRNTSRDLVAQLEYCKTGPIDTALALHSMGSLPAMSGDT</sequence>
<dbReference type="Proteomes" id="UP000011761">
    <property type="component" value="Unassembled WGS sequence"/>
</dbReference>
<feature type="region of interest" description="Disordered" evidence="1">
    <location>
        <begin position="42"/>
        <end position="74"/>
    </location>
</feature>
<accession>M2N3S4</accession>
<name>M2N3S4_BAUPA</name>
<feature type="compositionally biased region" description="Acidic residues" evidence="1">
    <location>
        <begin position="46"/>
        <end position="56"/>
    </location>
</feature>
<dbReference type="RefSeq" id="XP_007679546.1">
    <property type="nucleotide sequence ID" value="XM_007681356.1"/>
</dbReference>
<dbReference type="HOGENOM" id="CLU_618177_0_0_1"/>
<feature type="region of interest" description="Disordered" evidence="1">
    <location>
        <begin position="348"/>
        <end position="409"/>
    </location>
</feature>
<evidence type="ECO:0000313" key="3">
    <source>
        <dbReference type="Proteomes" id="UP000011761"/>
    </source>
</evidence>
<dbReference type="AlphaFoldDB" id="M2N3S4"/>
<proteinExistence type="predicted"/>
<dbReference type="GeneID" id="19110088"/>
<feature type="compositionally biased region" description="Polar residues" evidence="1">
    <location>
        <begin position="355"/>
        <end position="364"/>
    </location>
</feature>
<dbReference type="KEGG" id="bcom:BAUCODRAFT_238538"/>
<dbReference type="EMBL" id="KB445560">
    <property type="protein sequence ID" value="EMC93370.1"/>
    <property type="molecule type" value="Genomic_DNA"/>
</dbReference>
<keyword evidence="3" id="KW-1185">Reference proteome</keyword>
<evidence type="ECO:0000256" key="1">
    <source>
        <dbReference type="SAM" id="MobiDB-lite"/>
    </source>
</evidence>
<protein>
    <submittedName>
        <fullName evidence="2">Uncharacterized protein</fullName>
    </submittedName>
</protein>
<evidence type="ECO:0000313" key="2">
    <source>
        <dbReference type="EMBL" id="EMC93370.1"/>
    </source>
</evidence>